<evidence type="ECO:0000256" key="14">
    <source>
        <dbReference type="ARBA" id="ARBA00048173"/>
    </source>
</evidence>
<evidence type="ECO:0000256" key="8">
    <source>
        <dbReference type="ARBA" id="ARBA00022884"/>
    </source>
</evidence>
<dbReference type="GO" id="GO:0032196">
    <property type="term" value="P:transposition"/>
    <property type="evidence" value="ECO:0007669"/>
    <property type="project" value="UniProtKB-KW"/>
</dbReference>
<proteinExistence type="predicted"/>
<dbReference type="PANTHER" id="PTHR42648:SF11">
    <property type="entry name" value="TRANSPOSON TY4-P GAG-POL POLYPROTEIN"/>
    <property type="match status" value="1"/>
</dbReference>
<evidence type="ECO:0000256" key="2">
    <source>
        <dbReference type="ARBA" id="ARBA00022695"/>
    </source>
</evidence>
<dbReference type="GO" id="GO:0015074">
    <property type="term" value="P:DNA integration"/>
    <property type="evidence" value="ECO:0007669"/>
    <property type="project" value="UniProtKB-KW"/>
</dbReference>
<dbReference type="GO" id="GO:0004519">
    <property type="term" value="F:endonuclease activity"/>
    <property type="evidence" value="ECO:0007669"/>
    <property type="project" value="UniProtKB-KW"/>
</dbReference>
<name>A0A2N5TBL2_9BASI</name>
<evidence type="ECO:0000256" key="13">
    <source>
        <dbReference type="ARBA" id="ARBA00023268"/>
    </source>
</evidence>
<evidence type="ECO:0000259" key="18">
    <source>
        <dbReference type="PROSITE" id="PS50994"/>
    </source>
</evidence>
<keyword evidence="8" id="KW-0694">RNA-binding</keyword>
<evidence type="ECO:0000256" key="6">
    <source>
        <dbReference type="ARBA" id="ARBA00022801"/>
    </source>
</evidence>
<dbReference type="Pfam" id="PF07727">
    <property type="entry name" value="RVT_2"/>
    <property type="match status" value="1"/>
</dbReference>
<feature type="compositionally biased region" description="Basic and acidic residues" evidence="17">
    <location>
        <begin position="291"/>
        <end position="304"/>
    </location>
</feature>
<comment type="caution">
    <text evidence="19">The sequence shown here is derived from an EMBL/GenBank/DDBJ whole genome shotgun (WGS) entry which is preliminary data.</text>
</comment>
<dbReference type="Proteomes" id="UP000235392">
    <property type="component" value="Unassembled WGS sequence"/>
</dbReference>
<dbReference type="GO" id="GO:0003964">
    <property type="term" value="F:RNA-directed DNA polymerase activity"/>
    <property type="evidence" value="ECO:0007669"/>
    <property type="project" value="UniProtKB-KW"/>
</dbReference>
<dbReference type="GO" id="GO:0005634">
    <property type="term" value="C:nucleus"/>
    <property type="evidence" value="ECO:0007669"/>
    <property type="project" value="UniProtKB-ARBA"/>
</dbReference>
<keyword evidence="2" id="KW-0548">Nucleotidyltransferase</keyword>
<evidence type="ECO:0000256" key="17">
    <source>
        <dbReference type="SAM" id="MobiDB-lite"/>
    </source>
</evidence>
<keyword evidence="3" id="KW-0540">Nuclease</keyword>
<evidence type="ECO:0000256" key="11">
    <source>
        <dbReference type="ARBA" id="ARBA00022932"/>
    </source>
</evidence>
<feature type="coiled-coil region" evidence="16">
    <location>
        <begin position="1"/>
        <end position="28"/>
    </location>
</feature>
<keyword evidence="6" id="KW-0378">Hydrolase</keyword>
<evidence type="ECO:0000256" key="9">
    <source>
        <dbReference type="ARBA" id="ARBA00022908"/>
    </source>
</evidence>
<evidence type="ECO:0000256" key="16">
    <source>
        <dbReference type="SAM" id="Coils"/>
    </source>
</evidence>
<keyword evidence="11" id="KW-0239">DNA-directed DNA polymerase</keyword>
<keyword evidence="16" id="KW-0175">Coiled coil</keyword>
<dbReference type="GO" id="GO:0003723">
    <property type="term" value="F:RNA binding"/>
    <property type="evidence" value="ECO:0007669"/>
    <property type="project" value="UniProtKB-KW"/>
</dbReference>
<keyword evidence="13" id="KW-0511">Multifunctional enzyme</keyword>
<dbReference type="GO" id="GO:0046872">
    <property type="term" value="F:metal ion binding"/>
    <property type="evidence" value="ECO:0007669"/>
    <property type="project" value="UniProtKB-KW"/>
</dbReference>
<evidence type="ECO:0000256" key="12">
    <source>
        <dbReference type="ARBA" id="ARBA00023172"/>
    </source>
</evidence>
<dbReference type="InterPro" id="IPR057670">
    <property type="entry name" value="SH3_retrovirus"/>
</dbReference>
<dbReference type="GO" id="GO:0006310">
    <property type="term" value="P:DNA recombination"/>
    <property type="evidence" value="ECO:0007669"/>
    <property type="project" value="UniProtKB-KW"/>
</dbReference>
<comment type="catalytic activity">
    <reaction evidence="14">
        <text>DNA(n) + a 2'-deoxyribonucleoside 5'-triphosphate = DNA(n+1) + diphosphate</text>
        <dbReference type="Rhea" id="RHEA:22508"/>
        <dbReference type="Rhea" id="RHEA-COMP:17339"/>
        <dbReference type="Rhea" id="RHEA-COMP:17340"/>
        <dbReference type="ChEBI" id="CHEBI:33019"/>
        <dbReference type="ChEBI" id="CHEBI:61560"/>
        <dbReference type="ChEBI" id="CHEBI:173112"/>
        <dbReference type="EC" id="2.7.7.49"/>
    </reaction>
</comment>
<evidence type="ECO:0000256" key="4">
    <source>
        <dbReference type="ARBA" id="ARBA00022723"/>
    </source>
</evidence>
<evidence type="ECO:0000313" key="20">
    <source>
        <dbReference type="Proteomes" id="UP000235392"/>
    </source>
</evidence>
<dbReference type="InterPro" id="IPR001584">
    <property type="entry name" value="Integrase_cat-core"/>
</dbReference>
<dbReference type="InterPro" id="IPR013103">
    <property type="entry name" value="RVT_2"/>
</dbReference>
<dbReference type="InterPro" id="IPR039537">
    <property type="entry name" value="Retrotran_Ty1/copia-like"/>
</dbReference>
<keyword evidence="10" id="KW-0695">RNA-directed DNA polymerase</keyword>
<keyword evidence="5" id="KW-0255">Endonuclease</keyword>
<keyword evidence="7" id="KW-0460">Magnesium</keyword>
<feature type="domain" description="Integrase catalytic" evidence="18">
    <location>
        <begin position="573"/>
        <end position="736"/>
    </location>
</feature>
<evidence type="ECO:0000256" key="10">
    <source>
        <dbReference type="ARBA" id="ARBA00022918"/>
    </source>
</evidence>
<dbReference type="PROSITE" id="PS50994">
    <property type="entry name" value="INTEGRASE"/>
    <property type="match status" value="1"/>
</dbReference>
<feature type="compositionally biased region" description="Polar residues" evidence="17">
    <location>
        <begin position="355"/>
        <end position="370"/>
    </location>
</feature>
<organism evidence="19 20">
    <name type="scientific">Puccinia coronata f. sp. avenae</name>
    <dbReference type="NCBI Taxonomy" id="200324"/>
    <lineage>
        <taxon>Eukaryota</taxon>
        <taxon>Fungi</taxon>
        <taxon>Dikarya</taxon>
        <taxon>Basidiomycota</taxon>
        <taxon>Pucciniomycotina</taxon>
        <taxon>Pucciniomycetes</taxon>
        <taxon>Pucciniales</taxon>
        <taxon>Pucciniaceae</taxon>
        <taxon>Puccinia</taxon>
    </lineage>
</organism>
<dbReference type="GO" id="GO:0016787">
    <property type="term" value="F:hydrolase activity"/>
    <property type="evidence" value="ECO:0007669"/>
    <property type="project" value="UniProtKB-KW"/>
</dbReference>
<evidence type="ECO:0000256" key="1">
    <source>
        <dbReference type="ARBA" id="ARBA00022578"/>
    </source>
</evidence>
<evidence type="ECO:0000256" key="15">
    <source>
        <dbReference type="ARBA" id="ARBA00049244"/>
    </source>
</evidence>
<dbReference type="GO" id="GO:0003887">
    <property type="term" value="F:DNA-directed DNA polymerase activity"/>
    <property type="evidence" value="ECO:0007669"/>
    <property type="project" value="UniProtKB-KW"/>
</dbReference>
<dbReference type="CDD" id="cd09272">
    <property type="entry name" value="RNase_HI_RT_Ty1"/>
    <property type="match status" value="1"/>
</dbReference>
<protein>
    <recommendedName>
        <fullName evidence="18">Integrase catalytic domain-containing protein</fullName>
    </recommendedName>
</protein>
<accession>A0A2N5TBL2</accession>
<dbReference type="SUPFAM" id="SSF53098">
    <property type="entry name" value="Ribonuclease H-like"/>
    <property type="match status" value="1"/>
</dbReference>
<keyword evidence="4" id="KW-0479">Metal-binding</keyword>
<dbReference type="InterPro" id="IPR012337">
    <property type="entry name" value="RNaseH-like_sf"/>
</dbReference>
<feature type="region of interest" description="Disordered" evidence="17">
    <location>
        <begin position="291"/>
        <end position="316"/>
    </location>
</feature>
<evidence type="ECO:0000256" key="3">
    <source>
        <dbReference type="ARBA" id="ARBA00022722"/>
    </source>
</evidence>
<dbReference type="EMBL" id="PGCI01000648">
    <property type="protein sequence ID" value="PLW22913.1"/>
    <property type="molecule type" value="Genomic_DNA"/>
</dbReference>
<dbReference type="Pfam" id="PF25597">
    <property type="entry name" value="SH3_retrovirus"/>
    <property type="match status" value="1"/>
</dbReference>
<reference evidence="19 20" key="1">
    <citation type="submission" date="2017-11" db="EMBL/GenBank/DDBJ databases">
        <title>De novo assembly and phasing of dikaryotic genomes from two isolates of Puccinia coronata f. sp. avenae, the causal agent of oat crown rust.</title>
        <authorList>
            <person name="Miller M.E."/>
            <person name="Zhang Y."/>
            <person name="Omidvar V."/>
            <person name="Sperschneider J."/>
            <person name="Schwessinger B."/>
            <person name="Raley C."/>
            <person name="Palmer J.M."/>
            <person name="Garnica D."/>
            <person name="Upadhyaya N."/>
            <person name="Rathjen J."/>
            <person name="Taylor J.M."/>
            <person name="Park R.F."/>
            <person name="Dodds P.N."/>
            <person name="Hirsch C.D."/>
            <person name="Kianian S.F."/>
            <person name="Figueroa M."/>
        </authorList>
    </citation>
    <scope>NUCLEOTIDE SEQUENCE [LARGE SCALE GENOMIC DNA]</scope>
    <source>
        <strain evidence="19">12SD80</strain>
    </source>
</reference>
<feature type="compositionally biased region" description="Polar residues" evidence="17">
    <location>
        <begin position="306"/>
        <end position="315"/>
    </location>
</feature>
<keyword evidence="12" id="KW-0233">DNA recombination</keyword>
<feature type="compositionally biased region" description="Basic and acidic residues" evidence="17">
    <location>
        <begin position="336"/>
        <end position="345"/>
    </location>
</feature>
<evidence type="ECO:0000313" key="19">
    <source>
        <dbReference type="EMBL" id="PLW22913.1"/>
    </source>
</evidence>
<dbReference type="InterPro" id="IPR036397">
    <property type="entry name" value="RNaseH_sf"/>
</dbReference>
<keyword evidence="9" id="KW-0229">DNA integration</keyword>
<dbReference type="PANTHER" id="PTHR42648">
    <property type="entry name" value="TRANSPOSASE, PUTATIVE-RELATED"/>
    <property type="match status" value="1"/>
</dbReference>
<dbReference type="Gene3D" id="3.30.420.10">
    <property type="entry name" value="Ribonuclease H-like superfamily/Ribonuclease H"/>
    <property type="match status" value="1"/>
</dbReference>
<evidence type="ECO:0000256" key="7">
    <source>
        <dbReference type="ARBA" id="ARBA00022842"/>
    </source>
</evidence>
<feature type="region of interest" description="Disordered" evidence="17">
    <location>
        <begin position="330"/>
        <end position="370"/>
    </location>
</feature>
<sequence length="1517" mass="169731">MADSQQAISQLQAQFNDLQTVMRQQNDMIANLSAAARAQALANANNAERTISTNHLADKVMEQFVKSPVKFFKEVNPRKPQLSFDGSNYSEWENAIDWTLQHAFIRDSSFVNDEHDQFHTLDSLQNKAVAMLMRSTLDDALLSIVESVEITSSKQLFELLRSKCKRSGRRHKVILTKKILKFASEKSPASKSWLARFCAIMSDIERAKINVNELGGLILQALAKAPPGTDSKNFEYSISQPLDNMATIPTFGEVTTLIQSALSKVSKGATLSPGSIPSDVEMSINAINARRGNERYEPPHRRQPENPGSQQTDPSKFSVEKATFYRGKGQAVSLNERYDHNEKGSRFIPAPRNPAYNTPAQPTQQGSQSNGCIRKIDIPDANDGTILLDSGSTINVSGKSRFFSITSRLKDPLTISLAISKYVASINFIGSLTIPTPTGTMKINDVYFCEEIKGSILSTGRLAEDGWSFTHSGTDAKLLDPTGNSFDLTFLNHCWIIAIIDDQAMLKRISQKPPNELYKWHARLGHASEPIVRTFLRKYLPDVKLRSEPFFCVQCAKSKAIDTRGNGATSDIPRDKPMDLCMTDVAGPFTMDINGCRYILTFRDHASTYTYCALMATRHEVPDKVMAWVLHLKNTVGKTPSYIRCDNAAEYVGNLRERLDEVGTVLAPISPYHPEQNGEAERVNRTFGDMARTMLHESKLPKIYWSYAYMTAAYIHNRIPNSRVSTSPLECLFGIKPSPNELYPFGARAIVHVPKDYRDKLDERGNECFLLGFPKAGSGWMFYLPKYKRMIQSTSTVFPEYQSLSVKEPLERAEVEGALEKQPDRSELDALVCQIKLVLGGEPTKEIAETELKAIADLPVNQEHKLPNTIKSALSGADSSSWREAAEYELKNFESLGVWEPTKNYPTASFDISSTYLYSPIEEEVYVQPPVEIVPEWKGKIMRLKKAMYGTRQAARCWWKFFSGKMMAFGFTASELEPSLYYCKRGEEFVVIWLHVDDGFAMGSLPKVLDDLHAAIATEMEVKWLTKVEKLVGINISTSPDSIQLNQSLLTDQIIKDYPRTAYPRRSTLPEGALELNTDAAVETTAYRSTLGSLMYLCSGTRPDLSYSVNLLARYSANPLEAHWEVLDILVGYLKRTKDLGLVMKGGNGLLQLWSDANWGGEHKRSTSGYLIKHCGNSIAWGARRQTVVALSTCAAKYIALSEGSQQLAQLHNLLIDIDHVMPQEIYCDNEAAILIAGDNASKKKTRYLSRSFYFINNFIRQYNIKIQWTDTHNQAADIFTKRLGPNLVEKALIQIGVTGTGHNRGRGFYGCPRPAGPLLFFTELRDRDRVADREPIAIAGHAIGDGDLYGLVRCATLQHPSESQPADTQLSCSGFAHQVNFPGRTGSDSEMDSKDGRLPKVKRMKKTREIDFGQTSLLPSYAPYHVPYAGNPFAGPNYQVGPHNHFERLYNAFPDNEIPNQTTINPEGSNMINLQTAPHNSQITIHNYGEAGKEKIDLEEVKNSERQMIRKTSQSR</sequence>
<evidence type="ECO:0000256" key="5">
    <source>
        <dbReference type="ARBA" id="ARBA00022759"/>
    </source>
</evidence>
<keyword evidence="11" id="KW-0808">Transferase</keyword>
<comment type="catalytic activity">
    <reaction evidence="15">
        <text>DNA(n) + a 2'-deoxyribonucleoside 5'-triphosphate = DNA(n+1) + diphosphate</text>
        <dbReference type="Rhea" id="RHEA:22508"/>
        <dbReference type="Rhea" id="RHEA-COMP:17339"/>
        <dbReference type="Rhea" id="RHEA-COMP:17340"/>
        <dbReference type="ChEBI" id="CHEBI:33019"/>
        <dbReference type="ChEBI" id="CHEBI:61560"/>
        <dbReference type="ChEBI" id="CHEBI:173112"/>
        <dbReference type="EC" id="2.7.7.7"/>
    </reaction>
</comment>
<keyword evidence="1" id="KW-0815">Transposition</keyword>
<gene>
    <name evidence="19" type="ORF">PCASD_12026</name>
</gene>